<evidence type="ECO:0000256" key="7">
    <source>
        <dbReference type="ARBA" id="ARBA00022695"/>
    </source>
</evidence>
<keyword evidence="7 14" id="KW-0548">Nucleotidyltransferase</keyword>
<reference evidence="14 15" key="1">
    <citation type="submission" date="2018-11" db="EMBL/GenBank/DDBJ databases">
        <authorList>
            <person name="Criscuolo A."/>
        </authorList>
    </citation>
    <scope>NUCLEOTIDE SEQUENCE [LARGE SCALE GENOMIC DNA]</scope>
    <source>
        <strain evidence="14">ACIP111625</strain>
    </source>
</reference>
<dbReference type="NCBIfam" id="NF004226">
    <property type="entry name" value="PRK05673.1"/>
    <property type="match status" value="1"/>
</dbReference>
<evidence type="ECO:0000313" key="14">
    <source>
        <dbReference type="EMBL" id="VDC29282.1"/>
    </source>
</evidence>
<evidence type="ECO:0000256" key="8">
    <source>
        <dbReference type="ARBA" id="ARBA00022705"/>
    </source>
</evidence>
<dbReference type="EMBL" id="UXAW01000071">
    <property type="protein sequence ID" value="VDC29282.1"/>
    <property type="molecule type" value="Genomic_DNA"/>
</dbReference>
<keyword evidence="5" id="KW-0963">Cytoplasm</keyword>
<dbReference type="EC" id="2.7.7.7" evidence="3"/>
<sequence length="1183" mass="129531">MSGAPRFIHLRTHTEHSLLEGAIPVKKLVRLAAEAGMPAIAVTDTNNMFCALEFSSHAKDAGLQPIIGCQIALAYDPAAPGEKPRMPAPVVLLAQSEAGYMNLMKLNSCLYLGKGGQLTQVTVEELAAHAGGVICLTGGPEGPLGKFFQGGQGPKARALAERLAAIYGDRLYVELQRHPGEGGKLPPSESGSERGLVELAYELGLPLVATNDVYFPKPQMYEAHDALICIAEGAYVDQLEPRRRLTPQHYLKSEAEMCALFADLPEALENTTEIAKRCAFMASKRAPILPVFAEDEVEELRRQAWEGLEARLAVIPLAAPREEYEERLRFELGIIEKMGFPGYFLIVADFIKWAKKNDIPVGPGRGSGAGSLVAYVLTITDLDPLRYALLFERFLNPERVSMPDFDIDFCMDRREEVIRYVQEKYGREKVAQIITFGALLSKMAVRDVGRVLQMSYGQVDRLAKMIPVEGVKPVSITKALADEPRLREAAKEEVVGRLLNYAEQVEGLYRSAGTHAAGVVIGDRPLDELVPLYQDPRSETPATQFNMKWVEAAGLVKFDFLGLKTLTVIKDAIRQVLEAGRPLHIAPDGRKLYDPPPGAENDIGHIPLDDPATYELYAAARTVAVFQVESSGMMDALRRMKPTCIEDIVALVALYRPGPMENIPTYCEVKNGVRPLESIHPTIDFILKETQGIIVYQEQVMQIAQVMAGYSLGGADLLRRAMGKKIAEEMAKERPKFIEGCTKTHGIDAKKSGEVFDLLEKFANYGFNKSHAAAYAVVSYQTGWMKANHPVEFMSGVMNCDIHLTDKLAIYKRELDRMGVGVIAPCVNRSQAVFSVKDQKLVYGLGALKNVGVEAMRMIVAARGAAPPPSPASSLNEAMTSVRTEERPFASLFDFARRVDLKRIGKRPLEMLARAGAFDMLDPNRARVFDGLDSLVAYSQAVHEAQGSAQVSLFGEGGSDIPEPRLPFRDDWLPVERLGHEHQAVGFYLSGHPLDDYMSALKRQKVKTLAEITQEALAKGPIVAKIAGSVSARQERKSAKGNRFAFVALSDPTGLYEVTCFSDVLEASREFLEPGSNVVLTVRADPEGEGVKLLANAVAPIDSVAARAEAADLRIHLNRPEAVGSVASLLARAEGRARASVTLCVPDDEGREIDLLLPEKWPVTPQIRGAIKAMQGVVMVEEV</sequence>
<dbReference type="CDD" id="cd04485">
    <property type="entry name" value="DnaE_OBF"/>
    <property type="match status" value="1"/>
</dbReference>
<proteinExistence type="inferred from homology"/>
<dbReference type="InterPro" id="IPR004013">
    <property type="entry name" value="PHP_dom"/>
</dbReference>
<dbReference type="InterPro" id="IPR049821">
    <property type="entry name" value="PolIIIA_DnaE1_PHP"/>
</dbReference>
<keyword evidence="8" id="KW-0235">DNA replication</keyword>
<comment type="similarity">
    <text evidence="2">Belongs to the DNA polymerase type-C family. DnaE subfamily.</text>
</comment>
<evidence type="ECO:0000256" key="5">
    <source>
        <dbReference type="ARBA" id="ARBA00022490"/>
    </source>
</evidence>
<dbReference type="SMART" id="SM00481">
    <property type="entry name" value="POLIIIAc"/>
    <property type="match status" value="1"/>
</dbReference>
<evidence type="ECO:0000256" key="9">
    <source>
        <dbReference type="ARBA" id="ARBA00022932"/>
    </source>
</evidence>
<comment type="subcellular location">
    <subcellularLocation>
        <location evidence="1">Cytoplasm</location>
    </subcellularLocation>
</comment>
<keyword evidence="6 14" id="KW-0808">Transferase</keyword>
<dbReference type="RefSeq" id="WP_124087030.1">
    <property type="nucleotide sequence ID" value="NZ_UXAW01000071.1"/>
</dbReference>
<dbReference type="InterPro" id="IPR029460">
    <property type="entry name" value="DNAPol_HHH"/>
</dbReference>
<organism evidence="14 15">
    <name type="scientific">Pseudogemmobacter humi</name>
    <dbReference type="NCBI Taxonomy" id="2483812"/>
    <lineage>
        <taxon>Bacteria</taxon>
        <taxon>Pseudomonadati</taxon>
        <taxon>Pseudomonadota</taxon>
        <taxon>Alphaproteobacteria</taxon>
        <taxon>Rhodobacterales</taxon>
        <taxon>Paracoccaceae</taxon>
        <taxon>Pseudogemmobacter</taxon>
    </lineage>
</organism>
<dbReference type="Pfam" id="PF17657">
    <property type="entry name" value="DNA_pol3_finger"/>
    <property type="match status" value="1"/>
</dbReference>
<evidence type="ECO:0000256" key="6">
    <source>
        <dbReference type="ARBA" id="ARBA00022679"/>
    </source>
</evidence>
<dbReference type="AlphaFoldDB" id="A0A3P5XKX1"/>
<dbReference type="Proteomes" id="UP000277498">
    <property type="component" value="Unassembled WGS sequence"/>
</dbReference>
<dbReference type="Gene3D" id="3.20.20.140">
    <property type="entry name" value="Metal-dependent hydrolases"/>
    <property type="match status" value="1"/>
</dbReference>
<evidence type="ECO:0000256" key="4">
    <source>
        <dbReference type="ARBA" id="ARBA00019114"/>
    </source>
</evidence>
<dbReference type="PANTHER" id="PTHR32294:SF0">
    <property type="entry name" value="DNA POLYMERASE III SUBUNIT ALPHA"/>
    <property type="match status" value="1"/>
</dbReference>
<dbReference type="InterPro" id="IPR041931">
    <property type="entry name" value="DNA_pol3_alpha_thumb_dom"/>
</dbReference>
<evidence type="ECO:0000256" key="11">
    <source>
        <dbReference type="ARBA" id="ARBA00026073"/>
    </source>
</evidence>
<dbReference type="OrthoDB" id="9803237at2"/>
<dbReference type="InterPro" id="IPR004805">
    <property type="entry name" value="DnaE2/DnaE/PolC"/>
</dbReference>
<dbReference type="PANTHER" id="PTHR32294">
    <property type="entry name" value="DNA POLYMERASE III SUBUNIT ALPHA"/>
    <property type="match status" value="1"/>
</dbReference>
<dbReference type="InterPro" id="IPR003141">
    <property type="entry name" value="Pol/His_phosphatase_N"/>
</dbReference>
<evidence type="ECO:0000256" key="12">
    <source>
        <dbReference type="ARBA" id="ARBA00049244"/>
    </source>
</evidence>
<dbReference type="InterPro" id="IPR016195">
    <property type="entry name" value="Pol/histidinol_Pase-like"/>
</dbReference>
<comment type="catalytic activity">
    <reaction evidence="12">
        <text>DNA(n) + a 2'-deoxyribonucleoside 5'-triphosphate = DNA(n+1) + diphosphate</text>
        <dbReference type="Rhea" id="RHEA:22508"/>
        <dbReference type="Rhea" id="RHEA-COMP:17339"/>
        <dbReference type="Rhea" id="RHEA-COMP:17340"/>
        <dbReference type="ChEBI" id="CHEBI:33019"/>
        <dbReference type="ChEBI" id="CHEBI:61560"/>
        <dbReference type="ChEBI" id="CHEBI:173112"/>
        <dbReference type="EC" id="2.7.7.7"/>
    </reaction>
</comment>
<dbReference type="GO" id="GO:0006260">
    <property type="term" value="P:DNA replication"/>
    <property type="evidence" value="ECO:0007669"/>
    <property type="project" value="UniProtKB-KW"/>
</dbReference>
<evidence type="ECO:0000256" key="2">
    <source>
        <dbReference type="ARBA" id="ARBA00009496"/>
    </source>
</evidence>
<dbReference type="SUPFAM" id="SSF89550">
    <property type="entry name" value="PHP domain-like"/>
    <property type="match status" value="1"/>
</dbReference>
<dbReference type="GO" id="GO:0005737">
    <property type="term" value="C:cytoplasm"/>
    <property type="evidence" value="ECO:0007669"/>
    <property type="project" value="UniProtKB-SubCell"/>
</dbReference>
<dbReference type="Gene3D" id="1.10.10.1600">
    <property type="entry name" value="Bacterial DNA polymerase III alpha subunit, thumb domain"/>
    <property type="match status" value="1"/>
</dbReference>
<dbReference type="NCBIfam" id="TIGR00594">
    <property type="entry name" value="polc"/>
    <property type="match status" value="1"/>
</dbReference>
<accession>A0A3P5XKX1</accession>
<evidence type="ECO:0000259" key="13">
    <source>
        <dbReference type="SMART" id="SM00481"/>
    </source>
</evidence>
<evidence type="ECO:0000313" key="15">
    <source>
        <dbReference type="Proteomes" id="UP000277498"/>
    </source>
</evidence>
<dbReference type="Pfam" id="PF07733">
    <property type="entry name" value="DNA_pol3_alpha"/>
    <property type="match status" value="1"/>
</dbReference>
<dbReference type="GO" id="GO:0003887">
    <property type="term" value="F:DNA-directed DNA polymerase activity"/>
    <property type="evidence" value="ECO:0007669"/>
    <property type="project" value="UniProtKB-KW"/>
</dbReference>
<keyword evidence="9" id="KW-0239">DNA-directed DNA polymerase</keyword>
<dbReference type="InterPro" id="IPR040982">
    <property type="entry name" value="DNA_pol3_finger"/>
</dbReference>
<dbReference type="GO" id="GO:0008408">
    <property type="term" value="F:3'-5' exonuclease activity"/>
    <property type="evidence" value="ECO:0007669"/>
    <property type="project" value="InterPro"/>
</dbReference>
<dbReference type="Gene3D" id="1.10.150.870">
    <property type="match status" value="1"/>
</dbReference>
<keyword evidence="15" id="KW-1185">Reference proteome</keyword>
<evidence type="ECO:0000256" key="10">
    <source>
        <dbReference type="ARBA" id="ARBA00025611"/>
    </source>
</evidence>
<dbReference type="Pfam" id="PF02811">
    <property type="entry name" value="PHP"/>
    <property type="match status" value="1"/>
</dbReference>
<gene>
    <name evidence="14" type="primary">dnaE1</name>
    <name evidence="14" type="ORF">XINFAN_02282</name>
</gene>
<name>A0A3P5XKX1_9RHOB</name>
<feature type="domain" description="Polymerase/histidinol phosphatase N-terminal" evidence="13">
    <location>
        <begin position="8"/>
        <end position="75"/>
    </location>
</feature>
<dbReference type="Pfam" id="PF14579">
    <property type="entry name" value="HHH_6"/>
    <property type="match status" value="2"/>
</dbReference>
<comment type="subunit">
    <text evidence="11">DNA polymerase III contains a core (composed of alpha, epsilon and theta chains) that associates with a tau subunit. This core dimerizes to form the POLIII' complex. PolIII' associates with the gamma complex (composed of gamma, delta, delta', psi and chi chains) and with the beta chain to form the complete DNA polymerase III complex.</text>
</comment>
<dbReference type="CDD" id="cd07433">
    <property type="entry name" value="PHP_PolIIIA_DnaE1"/>
    <property type="match status" value="1"/>
</dbReference>
<evidence type="ECO:0000256" key="3">
    <source>
        <dbReference type="ARBA" id="ARBA00012417"/>
    </source>
</evidence>
<evidence type="ECO:0000256" key="1">
    <source>
        <dbReference type="ARBA" id="ARBA00004496"/>
    </source>
</evidence>
<dbReference type="InterPro" id="IPR011708">
    <property type="entry name" value="DNA_pol3_alpha_NTPase_dom"/>
</dbReference>
<comment type="function">
    <text evidence="10">DNA polymerase III is a complex, multichain enzyme responsible for most of the replicative synthesis in bacteria. This DNA polymerase also exhibits 3' to 5' exonuclease activity. The alpha chain is the DNA polymerase.</text>
</comment>
<protein>
    <recommendedName>
        <fullName evidence="4">DNA polymerase III subunit alpha</fullName>
        <ecNumber evidence="3">2.7.7.7</ecNumber>
    </recommendedName>
</protein>